<organism evidence="2 3">
    <name type="scientific">Durusdinium trenchii</name>
    <dbReference type="NCBI Taxonomy" id="1381693"/>
    <lineage>
        <taxon>Eukaryota</taxon>
        <taxon>Sar</taxon>
        <taxon>Alveolata</taxon>
        <taxon>Dinophyceae</taxon>
        <taxon>Suessiales</taxon>
        <taxon>Symbiodiniaceae</taxon>
        <taxon>Durusdinium</taxon>
    </lineage>
</organism>
<sequence>MHKYNPWFCFLSQFAEGSLCSFPGDVGDSWGQIASPKPKLHASAACLKDSGHCSKDNAIAVDGDQEPRVAQQDHSTTELLSECSSQVNFPKLTSNKDATR</sequence>
<evidence type="ECO:0000256" key="1">
    <source>
        <dbReference type="SAM" id="MobiDB-lite"/>
    </source>
</evidence>
<gene>
    <name evidence="2" type="ORF">CCMP2556_LOCUS46967</name>
</gene>
<evidence type="ECO:0000313" key="2">
    <source>
        <dbReference type="EMBL" id="CAK9099236.1"/>
    </source>
</evidence>
<comment type="caution">
    <text evidence="2">The sequence shown here is derived from an EMBL/GenBank/DDBJ whole genome shotgun (WGS) entry which is preliminary data.</text>
</comment>
<name>A0ABP0RJ89_9DINO</name>
<reference evidence="2 3" key="1">
    <citation type="submission" date="2024-02" db="EMBL/GenBank/DDBJ databases">
        <authorList>
            <person name="Chen Y."/>
            <person name="Shah S."/>
            <person name="Dougan E. K."/>
            <person name="Thang M."/>
            <person name="Chan C."/>
        </authorList>
    </citation>
    <scope>NUCLEOTIDE SEQUENCE [LARGE SCALE GENOMIC DNA]</scope>
</reference>
<keyword evidence="3" id="KW-1185">Reference proteome</keyword>
<accession>A0ABP0RJ89</accession>
<evidence type="ECO:0000313" key="3">
    <source>
        <dbReference type="Proteomes" id="UP001642484"/>
    </source>
</evidence>
<proteinExistence type="predicted"/>
<dbReference type="Proteomes" id="UP001642484">
    <property type="component" value="Unassembled WGS sequence"/>
</dbReference>
<feature type="compositionally biased region" description="Polar residues" evidence="1">
    <location>
        <begin position="72"/>
        <end position="82"/>
    </location>
</feature>
<protein>
    <submittedName>
        <fullName evidence="2">Uncharacterized protein</fullName>
    </submittedName>
</protein>
<feature type="region of interest" description="Disordered" evidence="1">
    <location>
        <begin position="62"/>
        <end position="82"/>
    </location>
</feature>
<dbReference type="EMBL" id="CAXAMN010025929">
    <property type="protein sequence ID" value="CAK9099236.1"/>
    <property type="molecule type" value="Genomic_DNA"/>
</dbReference>